<sequence>MNATTGGSERHPPTPREKKRNMTGHRIAQPALYEEVAERLRQRIFAHELKPGAWIDEQAIAEQYGISRTPLREALKVLASEGLVNLKPRRGCYVTELSPKDISDIFPLMALLEGRSAFEATERATDADRARLQALHDDLEQAARDGDIPRFFEANQEFHRTLQAITGNRWLLQVIQDLRKVLKLTRLHSLSAEGRLQQSLEEHRAILAAVLKGDPARAESLMRDHLLAGREAVTKNLPADTRAA</sequence>
<dbReference type="Proteomes" id="UP000323671">
    <property type="component" value="Chromosome"/>
</dbReference>
<dbReference type="KEGG" id="otr:OTERR_29430"/>
<dbReference type="SUPFAM" id="SSF46785">
    <property type="entry name" value="Winged helix' DNA-binding domain"/>
    <property type="match status" value="1"/>
</dbReference>
<dbReference type="InterPro" id="IPR011711">
    <property type="entry name" value="GntR_C"/>
</dbReference>
<dbReference type="InterPro" id="IPR008920">
    <property type="entry name" value="TF_FadR/GntR_C"/>
</dbReference>
<dbReference type="InterPro" id="IPR036388">
    <property type="entry name" value="WH-like_DNA-bd_sf"/>
</dbReference>
<evidence type="ECO:0000256" key="3">
    <source>
        <dbReference type="ARBA" id="ARBA00023163"/>
    </source>
</evidence>
<dbReference type="PROSITE" id="PS50949">
    <property type="entry name" value="HTH_GNTR"/>
    <property type="match status" value="1"/>
</dbReference>
<dbReference type="Gene3D" id="1.10.10.10">
    <property type="entry name" value="Winged helix-like DNA-binding domain superfamily/Winged helix DNA-binding domain"/>
    <property type="match status" value="1"/>
</dbReference>
<dbReference type="GO" id="GO:0003700">
    <property type="term" value="F:DNA-binding transcription factor activity"/>
    <property type="evidence" value="ECO:0007669"/>
    <property type="project" value="InterPro"/>
</dbReference>
<dbReference type="AlphaFoldDB" id="A0A5C1ECS7"/>
<keyword evidence="3" id="KW-0804">Transcription</keyword>
<accession>A0A5C1ECS7</accession>
<dbReference type="Gene3D" id="1.20.120.530">
    <property type="entry name" value="GntR ligand-binding domain-like"/>
    <property type="match status" value="1"/>
</dbReference>
<dbReference type="EMBL" id="CP022579">
    <property type="protein sequence ID" value="QEL66419.1"/>
    <property type="molecule type" value="Genomic_DNA"/>
</dbReference>
<feature type="domain" description="HTH gntR-type" evidence="5">
    <location>
        <begin position="30"/>
        <end position="97"/>
    </location>
</feature>
<dbReference type="PRINTS" id="PR00035">
    <property type="entry name" value="HTHGNTR"/>
</dbReference>
<dbReference type="Pfam" id="PF07729">
    <property type="entry name" value="FCD"/>
    <property type="match status" value="1"/>
</dbReference>
<feature type="region of interest" description="Disordered" evidence="4">
    <location>
        <begin position="1"/>
        <end position="28"/>
    </location>
</feature>
<evidence type="ECO:0000256" key="1">
    <source>
        <dbReference type="ARBA" id="ARBA00023015"/>
    </source>
</evidence>
<evidence type="ECO:0000313" key="6">
    <source>
        <dbReference type="EMBL" id="QEL66419.1"/>
    </source>
</evidence>
<dbReference type="InterPro" id="IPR000524">
    <property type="entry name" value="Tscrpt_reg_HTH_GntR"/>
</dbReference>
<dbReference type="SUPFAM" id="SSF48008">
    <property type="entry name" value="GntR ligand-binding domain-like"/>
    <property type="match status" value="1"/>
</dbReference>
<keyword evidence="7" id="KW-1185">Reference proteome</keyword>
<reference evidence="6 7" key="1">
    <citation type="submission" date="2017-07" db="EMBL/GenBank/DDBJ databases">
        <title>Complete genome sequence of Oryzomicrobium terrae TPP412.</title>
        <authorList>
            <person name="Chiu L.-W."/>
            <person name="Lo K.-J."/>
            <person name="Tsai Y.-M."/>
            <person name="Lin S.-S."/>
            <person name="Kuo C.-H."/>
            <person name="Liu C.-T."/>
        </authorList>
    </citation>
    <scope>NUCLEOTIDE SEQUENCE [LARGE SCALE GENOMIC DNA]</scope>
    <source>
        <strain evidence="6 7">TPP412</strain>
    </source>
</reference>
<dbReference type="Pfam" id="PF00392">
    <property type="entry name" value="GntR"/>
    <property type="match status" value="1"/>
</dbReference>
<gene>
    <name evidence="6" type="ORF">OTERR_29430</name>
</gene>
<name>A0A5C1ECS7_9RHOO</name>
<dbReference type="GO" id="GO:0003677">
    <property type="term" value="F:DNA binding"/>
    <property type="evidence" value="ECO:0007669"/>
    <property type="project" value="UniProtKB-KW"/>
</dbReference>
<dbReference type="SMART" id="SM00345">
    <property type="entry name" value="HTH_GNTR"/>
    <property type="match status" value="1"/>
</dbReference>
<dbReference type="PANTHER" id="PTHR43537">
    <property type="entry name" value="TRANSCRIPTIONAL REGULATOR, GNTR FAMILY"/>
    <property type="match status" value="1"/>
</dbReference>
<protein>
    <submittedName>
        <fullName evidence="6">Transcriptional regulator, GntR family</fullName>
    </submittedName>
</protein>
<evidence type="ECO:0000256" key="4">
    <source>
        <dbReference type="SAM" id="MobiDB-lite"/>
    </source>
</evidence>
<dbReference type="SMART" id="SM00895">
    <property type="entry name" value="FCD"/>
    <property type="match status" value="1"/>
</dbReference>
<keyword evidence="2" id="KW-0238">DNA-binding</keyword>
<evidence type="ECO:0000259" key="5">
    <source>
        <dbReference type="PROSITE" id="PS50949"/>
    </source>
</evidence>
<dbReference type="InterPro" id="IPR036390">
    <property type="entry name" value="WH_DNA-bd_sf"/>
</dbReference>
<keyword evidence="1" id="KW-0805">Transcription regulation</keyword>
<dbReference type="PANTHER" id="PTHR43537:SF50">
    <property type="entry name" value="TRANSCRIPTIONAL REGULATORY PROTEIN"/>
    <property type="match status" value="1"/>
</dbReference>
<dbReference type="CDD" id="cd07377">
    <property type="entry name" value="WHTH_GntR"/>
    <property type="match status" value="1"/>
</dbReference>
<proteinExistence type="predicted"/>
<evidence type="ECO:0000256" key="2">
    <source>
        <dbReference type="ARBA" id="ARBA00023125"/>
    </source>
</evidence>
<organism evidence="6 7">
    <name type="scientific">Oryzomicrobium terrae</name>
    <dbReference type="NCBI Taxonomy" id="1735038"/>
    <lineage>
        <taxon>Bacteria</taxon>
        <taxon>Pseudomonadati</taxon>
        <taxon>Pseudomonadota</taxon>
        <taxon>Betaproteobacteria</taxon>
        <taxon>Rhodocyclales</taxon>
        <taxon>Rhodocyclaceae</taxon>
        <taxon>Oryzomicrobium</taxon>
    </lineage>
</organism>
<evidence type="ECO:0000313" key="7">
    <source>
        <dbReference type="Proteomes" id="UP000323671"/>
    </source>
</evidence>